<dbReference type="Pfam" id="PF12867">
    <property type="entry name" value="DinB_2"/>
    <property type="match status" value="1"/>
</dbReference>
<dbReference type="InterPro" id="IPR034660">
    <property type="entry name" value="DinB/YfiT-like"/>
</dbReference>
<dbReference type="Gene3D" id="1.20.120.450">
    <property type="entry name" value="dinb family like domain"/>
    <property type="match status" value="1"/>
</dbReference>
<dbReference type="SUPFAM" id="SSF109854">
    <property type="entry name" value="DinB/YfiT-like putative metalloenzymes"/>
    <property type="match status" value="1"/>
</dbReference>
<protein>
    <submittedName>
        <fullName evidence="2">DinB superfamily protein</fullName>
    </submittedName>
</protein>
<feature type="domain" description="DinB-like" evidence="1">
    <location>
        <begin position="13"/>
        <end position="164"/>
    </location>
</feature>
<keyword evidence="3" id="KW-1185">Reference proteome</keyword>
<dbReference type="OrthoDB" id="5022306at2"/>
<sequence length="176" mass="19721">MSVPPRLAPLLAQLDTSLAMALERMQGLTDEEFWWLPERDAATLAPNARGKLRPTPLPDESPRTRTIALLVGHLGDMGIMRADYTNGGHTLTPDDLDWPDNVADGISFMREGWATWRGALTSLQDHELDMVGRSAFPWGLDPGLPILDIAWWMNRELIHHTAEIAFVRDLYARRGA</sequence>
<dbReference type="EMBL" id="FNFB01000051">
    <property type="protein sequence ID" value="SDM29581.1"/>
    <property type="molecule type" value="Genomic_DNA"/>
</dbReference>
<gene>
    <name evidence="2" type="ORF">SAMN05421874_15125</name>
</gene>
<name>A0A1G9S283_9ACTN</name>
<dbReference type="Proteomes" id="UP000198683">
    <property type="component" value="Unassembled WGS sequence"/>
</dbReference>
<evidence type="ECO:0000313" key="3">
    <source>
        <dbReference type="Proteomes" id="UP000198683"/>
    </source>
</evidence>
<proteinExistence type="predicted"/>
<accession>A0A1G9S283</accession>
<dbReference type="RefSeq" id="WP_090774064.1">
    <property type="nucleotide sequence ID" value="NZ_FNFB01000051.1"/>
</dbReference>
<evidence type="ECO:0000259" key="1">
    <source>
        <dbReference type="Pfam" id="PF12867"/>
    </source>
</evidence>
<evidence type="ECO:0000313" key="2">
    <source>
        <dbReference type="EMBL" id="SDM29581.1"/>
    </source>
</evidence>
<dbReference type="InterPro" id="IPR024775">
    <property type="entry name" value="DinB-like"/>
</dbReference>
<dbReference type="AlphaFoldDB" id="A0A1G9S283"/>
<dbReference type="STRING" id="683260.SAMN05421874_15125"/>
<organism evidence="2 3">
    <name type="scientific">Nonomuraea maritima</name>
    <dbReference type="NCBI Taxonomy" id="683260"/>
    <lineage>
        <taxon>Bacteria</taxon>
        <taxon>Bacillati</taxon>
        <taxon>Actinomycetota</taxon>
        <taxon>Actinomycetes</taxon>
        <taxon>Streptosporangiales</taxon>
        <taxon>Streptosporangiaceae</taxon>
        <taxon>Nonomuraea</taxon>
    </lineage>
</organism>
<reference evidence="2 3" key="1">
    <citation type="submission" date="2016-10" db="EMBL/GenBank/DDBJ databases">
        <authorList>
            <person name="de Groot N.N."/>
        </authorList>
    </citation>
    <scope>NUCLEOTIDE SEQUENCE [LARGE SCALE GENOMIC DNA]</scope>
    <source>
        <strain evidence="2 3">CGMCC 4.5681</strain>
    </source>
</reference>